<reference evidence="10 11" key="1">
    <citation type="submission" date="2019-12" db="EMBL/GenBank/DDBJ databases">
        <title>Draft genome sequence of the ascomycete Xylaria multiplex DSM 110363.</title>
        <authorList>
            <person name="Buettner E."/>
            <person name="Kellner H."/>
        </authorList>
    </citation>
    <scope>NUCLEOTIDE SEQUENCE [LARGE SCALE GENOMIC DNA]</scope>
    <source>
        <strain evidence="10 11">DSM 110363</strain>
    </source>
</reference>
<comment type="subcellular location">
    <subcellularLocation>
        <location evidence="5">Cytoplasm</location>
        <location evidence="5">Cytoskeleton</location>
        <location evidence="5">Microtubule organizing center</location>
    </subcellularLocation>
</comment>
<dbReference type="CDD" id="cd22572">
    <property type="entry name" value="GCP5_NTD"/>
    <property type="match status" value="1"/>
</dbReference>
<feature type="domain" description="Gamma tubulin complex component C-terminal" evidence="7">
    <location>
        <begin position="539"/>
        <end position="855"/>
    </location>
</feature>
<evidence type="ECO:0000259" key="8">
    <source>
        <dbReference type="Pfam" id="PF14609"/>
    </source>
</evidence>
<evidence type="ECO:0000313" key="11">
    <source>
        <dbReference type="Proteomes" id="UP000481858"/>
    </source>
</evidence>
<keyword evidence="3 5" id="KW-0493">Microtubule</keyword>
<evidence type="ECO:0000256" key="3">
    <source>
        <dbReference type="ARBA" id="ARBA00022701"/>
    </source>
</evidence>
<comment type="caution">
    <text evidence="10">The sequence shown here is derived from an EMBL/GenBank/DDBJ whole genome shotgun (WGS) entry which is preliminary data.</text>
</comment>
<dbReference type="Pfam" id="PF17681">
    <property type="entry name" value="GCP_N_terminal"/>
    <property type="match status" value="1"/>
</dbReference>
<feature type="region of interest" description="Disordered" evidence="6">
    <location>
        <begin position="158"/>
        <end position="178"/>
    </location>
</feature>
<keyword evidence="2 5" id="KW-0963">Cytoplasm</keyword>
<keyword evidence="11" id="KW-1185">Reference proteome</keyword>
<accession>A0A7C8IQW0</accession>
<dbReference type="GO" id="GO:0051011">
    <property type="term" value="F:microtubule minus-end binding"/>
    <property type="evidence" value="ECO:0007669"/>
    <property type="project" value="TreeGrafter"/>
</dbReference>
<sequence length="880" mass="101129">MAFAAQLSSLTEELIEVIASTTAQTDRVRFDTLRESSLRKLRQHSFLRANQFEVYSALDGYEERFRVLNRDWTADALRSRLDALAECSNKWTPDVLDLLLKLADQPVQKSKLGDLELLKDPEDDPEPRLKWSDIAREEGWDKDRELWRNVDFGGYSSEDEYDHESDASAPSEDTSLSSIEARYRKQPTDYLERTQGQLDLNEIRKSQAWRMRKPVINSTIPSQKIIITQIQAIREILFMLSGLQSSLFDSQGRPSLDIQLTYASWQIFRSLLVSANDAGWRISLLRQYVKRKQQIPLLQAFQAAIEDRLRTFDNIIASMQAHYASISHDFVASIMKLLNDLDPHLHPLRALADIIEKLEKSNNSQPFHYLELLFGSAEALQLEGDEVAYRFVGQLFFECFAIYLQPIRCWMEDGELIDGDKVFFISRSPVDVSWSQAWVDQFKLKKTPQGVLFAPCFLQPAASRIFTTGKSIVILKLLGKHSVTQEKALEPATQVDMGAVSGLVPFSEVFRGMFDQWMQSKHHAASTTLKQTLFQTYNLSSDLDMLQHIYLMSDGSRSSQFANAVFNNIDIFNLNWHDRFNLTEIAREAFDGLIEPHRLDVSVLRSSSTSDIKDVRRTIREGLPSICITYRLPWLSRIVLTDESLAQYQLVFTFLLQLRRSSHVLTRHRIISDSIAYTTAEQELFYSIRSKLLWFCNTLQSYLSTLVLDPLVTKFVEEMREAEDIDQMITSHSAFSRQMLDGACLGRKLDPIREAILDIFDLAIRLRDVRQMELEREAQETQELSRLSVMSSPRKASPQRYIKASEEEDDTFLGEQEKSVMMQHEEISYHKALSEIRSDLDRHLKFVCGGLRGVSRASTIEAASKWDILAETLELGIRGL</sequence>
<protein>
    <recommendedName>
        <fullName evidence="5">Spindle pole body component</fullName>
    </recommendedName>
</protein>
<dbReference type="GO" id="GO:0031122">
    <property type="term" value="P:cytoplasmic microtubule organization"/>
    <property type="evidence" value="ECO:0007669"/>
    <property type="project" value="TreeGrafter"/>
</dbReference>
<dbReference type="Proteomes" id="UP000481858">
    <property type="component" value="Unassembled WGS sequence"/>
</dbReference>
<dbReference type="InterPro" id="IPR042241">
    <property type="entry name" value="GCP_C_sf"/>
</dbReference>
<evidence type="ECO:0000256" key="5">
    <source>
        <dbReference type="RuleBase" id="RU363050"/>
    </source>
</evidence>
<dbReference type="Pfam" id="PF04130">
    <property type="entry name" value="GCP_C_terminal"/>
    <property type="match status" value="1"/>
</dbReference>
<feature type="domain" description="Gamma-Tubulin ring complex non-core subunit mod21 N-terminal" evidence="8">
    <location>
        <begin position="67"/>
        <end position="158"/>
    </location>
</feature>
<dbReference type="InterPro" id="IPR007259">
    <property type="entry name" value="GCP"/>
</dbReference>
<gene>
    <name evidence="10" type="ORF">GQX73_g3557</name>
</gene>
<dbReference type="Pfam" id="PF14609">
    <property type="entry name" value="GCP5-Mod21_N"/>
    <property type="match status" value="1"/>
</dbReference>
<dbReference type="AlphaFoldDB" id="A0A7C8IQW0"/>
<dbReference type="EMBL" id="WUBL01000028">
    <property type="protein sequence ID" value="KAF2970029.1"/>
    <property type="molecule type" value="Genomic_DNA"/>
</dbReference>
<dbReference type="PANTHER" id="PTHR19302">
    <property type="entry name" value="GAMMA TUBULIN COMPLEX PROTEIN"/>
    <property type="match status" value="1"/>
</dbReference>
<dbReference type="InterPro" id="IPR032797">
    <property type="entry name" value="Mod21_N"/>
</dbReference>
<keyword evidence="4 5" id="KW-0206">Cytoskeleton</keyword>
<dbReference type="InterPro" id="IPR040457">
    <property type="entry name" value="GCP_C"/>
</dbReference>
<proteinExistence type="inferred from homology"/>
<evidence type="ECO:0000259" key="9">
    <source>
        <dbReference type="Pfam" id="PF17681"/>
    </source>
</evidence>
<evidence type="ECO:0000256" key="4">
    <source>
        <dbReference type="ARBA" id="ARBA00023212"/>
    </source>
</evidence>
<name>A0A7C8IQW0_9PEZI</name>
<dbReference type="GO" id="GO:0051225">
    <property type="term" value="P:spindle assembly"/>
    <property type="evidence" value="ECO:0007669"/>
    <property type="project" value="TreeGrafter"/>
</dbReference>
<evidence type="ECO:0000256" key="2">
    <source>
        <dbReference type="ARBA" id="ARBA00022490"/>
    </source>
</evidence>
<dbReference type="Gene3D" id="1.20.120.1900">
    <property type="entry name" value="Gamma-tubulin complex, C-terminal domain"/>
    <property type="match status" value="1"/>
</dbReference>
<dbReference type="GO" id="GO:0000930">
    <property type="term" value="C:gamma-tubulin complex"/>
    <property type="evidence" value="ECO:0007669"/>
    <property type="project" value="TreeGrafter"/>
</dbReference>
<dbReference type="OrthoDB" id="66546at2759"/>
<dbReference type="GO" id="GO:0051321">
    <property type="term" value="P:meiotic cell cycle"/>
    <property type="evidence" value="ECO:0007669"/>
    <property type="project" value="TreeGrafter"/>
</dbReference>
<dbReference type="GO" id="GO:0043015">
    <property type="term" value="F:gamma-tubulin binding"/>
    <property type="evidence" value="ECO:0007669"/>
    <property type="project" value="InterPro"/>
</dbReference>
<dbReference type="PANTHER" id="PTHR19302:SF33">
    <property type="entry name" value="GAMMA-TUBULIN COMPLEX COMPONENT 5"/>
    <property type="match status" value="1"/>
</dbReference>
<dbReference type="InterPro" id="IPR041470">
    <property type="entry name" value="GCP_N"/>
</dbReference>
<dbReference type="GO" id="GO:0000278">
    <property type="term" value="P:mitotic cell cycle"/>
    <property type="evidence" value="ECO:0007669"/>
    <property type="project" value="TreeGrafter"/>
</dbReference>
<dbReference type="GO" id="GO:0000922">
    <property type="term" value="C:spindle pole"/>
    <property type="evidence" value="ECO:0007669"/>
    <property type="project" value="InterPro"/>
</dbReference>
<organism evidence="10 11">
    <name type="scientific">Xylaria multiplex</name>
    <dbReference type="NCBI Taxonomy" id="323545"/>
    <lineage>
        <taxon>Eukaryota</taxon>
        <taxon>Fungi</taxon>
        <taxon>Dikarya</taxon>
        <taxon>Ascomycota</taxon>
        <taxon>Pezizomycotina</taxon>
        <taxon>Sordariomycetes</taxon>
        <taxon>Xylariomycetidae</taxon>
        <taxon>Xylariales</taxon>
        <taxon>Xylariaceae</taxon>
        <taxon>Xylaria</taxon>
    </lineage>
</organism>
<evidence type="ECO:0000313" key="10">
    <source>
        <dbReference type="EMBL" id="KAF2970029.1"/>
    </source>
</evidence>
<evidence type="ECO:0000256" key="6">
    <source>
        <dbReference type="SAM" id="MobiDB-lite"/>
    </source>
</evidence>
<evidence type="ECO:0000256" key="1">
    <source>
        <dbReference type="ARBA" id="ARBA00010337"/>
    </source>
</evidence>
<dbReference type="InParanoid" id="A0A7C8IQW0"/>
<feature type="domain" description="Gamma tubulin complex component protein N-terminal" evidence="9">
    <location>
        <begin position="233"/>
        <end position="534"/>
    </location>
</feature>
<dbReference type="GO" id="GO:0005874">
    <property type="term" value="C:microtubule"/>
    <property type="evidence" value="ECO:0007669"/>
    <property type="project" value="UniProtKB-KW"/>
</dbReference>
<evidence type="ECO:0000259" key="7">
    <source>
        <dbReference type="Pfam" id="PF04130"/>
    </source>
</evidence>
<dbReference type="InterPro" id="IPR059169">
    <property type="entry name" value="GCP5_N_ext"/>
</dbReference>
<dbReference type="GO" id="GO:0005816">
    <property type="term" value="C:spindle pole body"/>
    <property type="evidence" value="ECO:0007669"/>
    <property type="project" value="UniProtKB-ARBA"/>
</dbReference>
<comment type="similarity">
    <text evidence="1 5">Belongs to the TUBGCP family.</text>
</comment>
<dbReference type="GO" id="GO:0007020">
    <property type="term" value="P:microtubule nucleation"/>
    <property type="evidence" value="ECO:0007669"/>
    <property type="project" value="InterPro"/>
</dbReference>